<dbReference type="RefSeq" id="WP_221422175.1">
    <property type="nucleotide sequence ID" value="NZ_CP081297.1"/>
</dbReference>
<gene>
    <name evidence="3" type="ORF">K3166_10470</name>
</gene>
<dbReference type="PIRSF" id="PIRSF036894">
    <property type="entry name" value="PMI_Firm_short"/>
    <property type="match status" value="1"/>
</dbReference>
<dbReference type="CDD" id="cd07010">
    <property type="entry name" value="cupin_PMI_type_I_N_bac"/>
    <property type="match status" value="1"/>
</dbReference>
<dbReference type="Proteomes" id="UP000824280">
    <property type="component" value="Chromosome"/>
</dbReference>
<accession>A0ABX8ZC98</accession>
<dbReference type="InterPro" id="IPR011051">
    <property type="entry name" value="RmlC_Cupin_sf"/>
</dbReference>
<keyword evidence="1" id="KW-0479">Metal-binding</keyword>
<evidence type="ECO:0000256" key="2">
    <source>
        <dbReference type="ARBA" id="ARBA00022833"/>
    </source>
</evidence>
<keyword evidence="4" id="KW-1185">Reference proteome</keyword>
<sequence length="266" mass="28635">MNSRLSTRTINKVWGRQPLPAPFGVEGQSEPIGEIWFEPDECLSDVLVKYLFTSDKLSVQVHPPASASPTGRGKEECWLVLEADPGAKLALGFREPVSREEMHSAALDGSIENLLDWYEAVPGDFFYIPAGTVHAIGGGLTLIEVQENTDITYRLFDYGRPRDLHLGQALAVAIGDSHPPKFKCRIEPGEEAMLVDGPRFVLAQIKGDPSAAIIERFGAAVQIMPLSGSAAVAGREIQPGASACAESIADISFSADARCLIVSSIM</sequence>
<keyword evidence="2" id="KW-0862">Zinc</keyword>
<dbReference type="PANTHER" id="PTHR42742">
    <property type="entry name" value="TRANSCRIPTIONAL REPRESSOR MPRA"/>
    <property type="match status" value="1"/>
</dbReference>
<dbReference type="EMBL" id="CP081297">
    <property type="protein sequence ID" value="QZD86631.1"/>
    <property type="molecule type" value="Genomic_DNA"/>
</dbReference>
<name>A0ABX8ZC98_9SPHN</name>
<dbReference type="InterPro" id="IPR014710">
    <property type="entry name" value="RmlC-like_jellyroll"/>
</dbReference>
<protein>
    <submittedName>
        <fullName evidence="3">Class I mannose-6-phosphate isomerase</fullName>
    </submittedName>
</protein>
<evidence type="ECO:0000313" key="3">
    <source>
        <dbReference type="EMBL" id="QZD86631.1"/>
    </source>
</evidence>
<organism evidence="3 4">
    <name type="scientific">Qipengyuania psychrotolerans</name>
    <dbReference type="NCBI Taxonomy" id="2867238"/>
    <lineage>
        <taxon>Bacteria</taxon>
        <taxon>Pseudomonadati</taxon>
        <taxon>Pseudomonadota</taxon>
        <taxon>Alphaproteobacteria</taxon>
        <taxon>Sphingomonadales</taxon>
        <taxon>Erythrobacteraceae</taxon>
        <taxon>Qipengyuania</taxon>
    </lineage>
</organism>
<proteinExistence type="predicted"/>
<dbReference type="SUPFAM" id="SSF51182">
    <property type="entry name" value="RmlC-like cupins"/>
    <property type="match status" value="1"/>
</dbReference>
<keyword evidence="3" id="KW-0413">Isomerase</keyword>
<evidence type="ECO:0000256" key="1">
    <source>
        <dbReference type="ARBA" id="ARBA00022723"/>
    </source>
</evidence>
<dbReference type="GO" id="GO:0016853">
    <property type="term" value="F:isomerase activity"/>
    <property type="evidence" value="ECO:0007669"/>
    <property type="project" value="UniProtKB-KW"/>
</dbReference>
<dbReference type="PANTHER" id="PTHR42742:SF3">
    <property type="entry name" value="FRUCTOKINASE"/>
    <property type="match status" value="1"/>
</dbReference>
<evidence type="ECO:0000313" key="4">
    <source>
        <dbReference type="Proteomes" id="UP000824280"/>
    </source>
</evidence>
<dbReference type="InterPro" id="IPR051804">
    <property type="entry name" value="Carb_Metab_Reg_Kinase/Isom"/>
</dbReference>
<dbReference type="Gene3D" id="2.60.120.10">
    <property type="entry name" value="Jelly Rolls"/>
    <property type="match status" value="1"/>
</dbReference>
<dbReference type="InterPro" id="IPR014628">
    <property type="entry name" value="Man6P_isomerase_Firm_short"/>
</dbReference>
<reference evidence="3 4" key="1">
    <citation type="submission" date="2021-08" db="EMBL/GenBank/DDBJ databases">
        <title>Comparative Genomics Analysis of the Genus Qipengyuania Reveals Extensive Genetic Diversity and Metabolic Versatility, Including the Description of Fifteen Novel Species.</title>
        <authorList>
            <person name="Liu Y."/>
        </authorList>
    </citation>
    <scope>NUCLEOTIDE SEQUENCE [LARGE SCALE GENOMIC DNA]</scope>
    <source>
        <strain evidence="3 4">1XM2-8</strain>
    </source>
</reference>